<dbReference type="InterPro" id="IPR039920">
    <property type="entry name" value="MMS19"/>
</dbReference>
<evidence type="ECO:0000256" key="2">
    <source>
        <dbReference type="ARBA" id="ARBA00009340"/>
    </source>
</evidence>
<feature type="domain" description="MMS19 C-terminal" evidence="6">
    <location>
        <begin position="497"/>
        <end position="949"/>
    </location>
</feature>
<gene>
    <name evidence="8" type="ORF">EW145_g1685</name>
</gene>
<evidence type="ECO:0000313" key="9">
    <source>
        <dbReference type="Proteomes" id="UP000308199"/>
    </source>
</evidence>
<keyword evidence="9" id="KW-1185">Reference proteome</keyword>
<dbReference type="InterPro" id="IPR016024">
    <property type="entry name" value="ARM-type_fold"/>
</dbReference>
<evidence type="ECO:0000256" key="1">
    <source>
        <dbReference type="ARBA" id="ARBA00004123"/>
    </source>
</evidence>
<sequence>MESAERLVRTWIASGRDEELVQTVSDISSGQSTLLNVVKALDKLEDIETVIPALKGLVPLTALPTFSNADAVDTIRALLSHVKMQTHNQSTRYLVYKTLDSIMARHRDALQGMSGEFLAGYAGLVDGEKDPRNLMLAFAIDRVICIEFDISQHIEDIFNITFCYFPITFRPPVDDPYGITPEDLKLALRSCLSASPLFGQLAIPLFLEKLLAGSPATKKDIIETMTSCIPVYGAAVARTFAKRLWNSLKLEVFQPVNSEIEKEALKATQILIQTIYGASTDAQGVPEQLEGLVMDICDECLELIGEPEKNQAVPASKVIAALIGTTPSITLFSLSQAITQLMKLFRDPDEVIHRPQILTLLCVIVGDLEAKWTMLDGHELRGQLLSFKDDVLGAFISGTKALNSREAALEGLKMLSQMQGVLNEEELVYMVHNINEILQSDNENILFSDDALSVLITIADRNSKIVEESTLPLLFSSLPDSPPSRDARIDRKGCWATLRCLSQLCISAPLFEILVIRLSTKLDLVCAPKGGGDDIQDNELRAAYAHGILKTLASVLELKVNAKHSDVPKYIDRLVPRLYNLFIYLALVGVNSPSLETDFRILNVAGQVITLVVQTLTIERQQRLARELHAAYFEGDVALLATGHQVMPTDSIFKPLEASSTSLQRNTVSLLAAAVIAFRKEVLIPEIEPSASLENFQTWSLYYVDNNIQRQAAHHIIASLLNKNTGKMKSFISKQIVTIWKEEVLDTSKPAEHRKHAIEGWLWIAKSLVILNHNSVTTMVNCLFKLFEDPEVGWDAARVAGEIARGDDNILTKQNHTVIRILYAQKYFNSVLPKILTSLRGPIQAPGQKANLVALTSLISSLPHATYISEMPTNHKLMPYLIRGLDLPDTGIRTNIINTLSTVAADGGEACTQEHANTLVSLMLKNILPQELTSVSLRAAALKYLAVLPRVVRYDILHPHKASVISKLGKALDDPKRAVRKEAVDTRSAWFLYNG</sequence>
<evidence type="ECO:0000259" key="6">
    <source>
        <dbReference type="Pfam" id="PF12460"/>
    </source>
</evidence>
<dbReference type="InterPro" id="IPR029240">
    <property type="entry name" value="MMS19_N"/>
</dbReference>
<dbReference type="InterPro" id="IPR024687">
    <property type="entry name" value="MMS19_C"/>
</dbReference>
<evidence type="ECO:0000256" key="3">
    <source>
        <dbReference type="ARBA" id="ARBA00022737"/>
    </source>
</evidence>
<protein>
    <recommendedName>
        <fullName evidence="5">MMS19 nucleotide excision repair protein</fullName>
    </recommendedName>
</protein>
<dbReference type="PANTHER" id="PTHR12891:SF0">
    <property type="entry name" value="MMS19 NUCLEOTIDE EXCISION REPAIR PROTEIN HOMOLOG"/>
    <property type="match status" value="1"/>
</dbReference>
<dbReference type="EMBL" id="SGPK01000049">
    <property type="protein sequence ID" value="THH09922.1"/>
    <property type="molecule type" value="Genomic_DNA"/>
</dbReference>
<comment type="similarity">
    <text evidence="2 5">Belongs to the MET18/MMS19 family.</text>
</comment>
<feature type="domain" description="MMS19 N-terminal" evidence="7">
    <location>
        <begin position="41"/>
        <end position="254"/>
    </location>
</feature>
<proteinExistence type="inferred from homology"/>
<keyword evidence="5" id="KW-0227">DNA damage</keyword>
<dbReference type="InterPro" id="IPR011989">
    <property type="entry name" value="ARM-like"/>
</dbReference>
<dbReference type="Pfam" id="PF12460">
    <property type="entry name" value="MMS19_C"/>
    <property type="match status" value="1"/>
</dbReference>
<dbReference type="SUPFAM" id="SSF48371">
    <property type="entry name" value="ARM repeat"/>
    <property type="match status" value="2"/>
</dbReference>
<evidence type="ECO:0000313" key="8">
    <source>
        <dbReference type="EMBL" id="THH09922.1"/>
    </source>
</evidence>
<reference evidence="8 9" key="1">
    <citation type="submission" date="2019-02" db="EMBL/GenBank/DDBJ databases">
        <title>Genome sequencing of the rare red list fungi Phellinidium pouzarii.</title>
        <authorList>
            <person name="Buettner E."/>
            <person name="Kellner H."/>
        </authorList>
    </citation>
    <scope>NUCLEOTIDE SEQUENCE [LARGE SCALE GENOMIC DNA]</scope>
    <source>
        <strain evidence="8 9">DSM 108285</strain>
    </source>
</reference>
<dbReference type="Pfam" id="PF14500">
    <property type="entry name" value="MMS19_N"/>
    <property type="match status" value="1"/>
</dbReference>
<keyword evidence="5" id="KW-0234">DNA repair</keyword>
<dbReference type="PANTHER" id="PTHR12891">
    <property type="entry name" value="DNA REPAIR/TRANSCRIPTION PROTEIN MET18/MMS19"/>
    <property type="match status" value="1"/>
</dbReference>
<dbReference type="Proteomes" id="UP000308199">
    <property type="component" value="Unassembled WGS sequence"/>
</dbReference>
<dbReference type="GO" id="GO:0051604">
    <property type="term" value="P:protein maturation"/>
    <property type="evidence" value="ECO:0007669"/>
    <property type="project" value="UniProtKB-UniRule"/>
</dbReference>
<dbReference type="GO" id="GO:0006281">
    <property type="term" value="P:DNA repair"/>
    <property type="evidence" value="ECO:0007669"/>
    <property type="project" value="UniProtKB-UniRule"/>
</dbReference>
<comment type="subcellular location">
    <subcellularLocation>
        <location evidence="1 5">Nucleus</location>
    </subcellularLocation>
</comment>
<evidence type="ECO:0000256" key="4">
    <source>
        <dbReference type="ARBA" id="ARBA00023242"/>
    </source>
</evidence>
<keyword evidence="4 5" id="KW-0539">Nucleus</keyword>
<organism evidence="8 9">
    <name type="scientific">Phellinidium pouzarii</name>
    <dbReference type="NCBI Taxonomy" id="167371"/>
    <lineage>
        <taxon>Eukaryota</taxon>
        <taxon>Fungi</taxon>
        <taxon>Dikarya</taxon>
        <taxon>Basidiomycota</taxon>
        <taxon>Agaricomycotina</taxon>
        <taxon>Agaricomycetes</taxon>
        <taxon>Hymenochaetales</taxon>
        <taxon>Hymenochaetaceae</taxon>
        <taxon>Phellinidium</taxon>
    </lineage>
</organism>
<comment type="function">
    <text evidence="5">Key component of the cytosolic iron-sulfur protein assembly (CIA) complex, a multiprotein complex that mediates the incorporation of iron-sulfur cluster into apoproteins specifically involved in DNA metabolism and genomic integrity. In the CIA complex, MMS19 acts as an adapter between early-acting CIA components and a subset of cellular target iron-sulfur proteins.</text>
</comment>
<dbReference type="GO" id="GO:0016226">
    <property type="term" value="P:iron-sulfur cluster assembly"/>
    <property type="evidence" value="ECO:0007669"/>
    <property type="project" value="UniProtKB-UniRule"/>
</dbReference>
<name>A0A4S4LDL0_9AGAM</name>
<dbReference type="GO" id="GO:0005634">
    <property type="term" value="C:nucleus"/>
    <property type="evidence" value="ECO:0007669"/>
    <property type="project" value="UniProtKB-SubCell"/>
</dbReference>
<accession>A0A4S4LDL0</accession>
<dbReference type="OrthoDB" id="342900at2759"/>
<comment type="caution">
    <text evidence="8">The sequence shown here is derived from an EMBL/GenBank/DDBJ whole genome shotgun (WGS) entry which is preliminary data.</text>
</comment>
<evidence type="ECO:0000256" key="5">
    <source>
        <dbReference type="RuleBase" id="RU367072"/>
    </source>
</evidence>
<dbReference type="Gene3D" id="1.25.10.10">
    <property type="entry name" value="Leucine-rich Repeat Variant"/>
    <property type="match status" value="2"/>
</dbReference>
<dbReference type="AlphaFoldDB" id="A0A4S4LDL0"/>
<keyword evidence="3" id="KW-0677">Repeat</keyword>
<evidence type="ECO:0000259" key="7">
    <source>
        <dbReference type="Pfam" id="PF14500"/>
    </source>
</evidence>
<dbReference type="GO" id="GO:0097361">
    <property type="term" value="C:cytosolic [4Fe-4S] assembly targeting complex"/>
    <property type="evidence" value="ECO:0007669"/>
    <property type="project" value="UniProtKB-UniRule"/>
</dbReference>